<dbReference type="InterPro" id="IPR029787">
    <property type="entry name" value="Nucleotide_cyclase"/>
</dbReference>
<feature type="transmembrane region" description="Helical" evidence="1">
    <location>
        <begin position="270"/>
        <end position="295"/>
    </location>
</feature>
<feature type="transmembrane region" description="Helical" evidence="1">
    <location>
        <begin position="236"/>
        <end position="258"/>
    </location>
</feature>
<comment type="caution">
    <text evidence="3">The sequence shown here is derived from an EMBL/GenBank/DDBJ whole genome shotgun (WGS) entry which is preliminary data.</text>
</comment>
<feature type="transmembrane region" description="Helical" evidence="1">
    <location>
        <begin position="208"/>
        <end position="224"/>
    </location>
</feature>
<evidence type="ECO:0000313" key="4">
    <source>
        <dbReference type="Proteomes" id="UP000440004"/>
    </source>
</evidence>
<reference evidence="3 4" key="1">
    <citation type="submission" date="2019-10" db="EMBL/GenBank/DDBJ databases">
        <title>Alkalibaculum tamaniensis sp.nov., a new alkaliphilic acetogen, isolated on methoxylated aromatics from a mud volcano.</title>
        <authorList>
            <person name="Khomyakova M.A."/>
            <person name="Merkel A.Y."/>
            <person name="Bonch-Osmolovskaya E.A."/>
            <person name="Slobodkin A.I."/>
        </authorList>
    </citation>
    <scope>NUCLEOTIDE SEQUENCE [LARGE SCALE GENOMIC DNA]</scope>
    <source>
        <strain evidence="3 4">M08DMB</strain>
    </source>
</reference>
<proteinExistence type="predicted"/>
<feature type="transmembrane region" description="Helical" evidence="1">
    <location>
        <begin position="332"/>
        <end position="352"/>
    </location>
</feature>
<dbReference type="Pfam" id="PF00990">
    <property type="entry name" value="GGDEF"/>
    <property type="match status" value="1"/>
</dbReference>
<organism evidence="3 4">
    <name type="scientific">Alkalibaculum sporogenes</name>
    <dbReference type="NCBI Taxonomy" id="2655001"/>
    <lineage>
        <taxon>Bacteria</taxon>
        <taxon>Bacillati</taxon>
        <taxon>Bacillota</taxon>
        <taxon>Clostridia</taxon>
        <taxon>Eubacteriales</taxon>
        <taxon>Eubacteriaceae</taxon>
        <taxon>Alkalibaculum</taxon>
    </lineage>
</organism>
<dbReference type="PANTHER" id="PTHR45138">
    <property type="entry name" value="REGULATORY COMPONENTS OF SENSORY TRANSDUCTION SYSTEM"/>
    <property type="match status" value="1"/>
</dbReference>
<evidence type="ECO:0000313" key="3">
    <source>
        <dbReference type="EMBL" id="MPW25641.1"/>
    </source>
</evidence>
<feature type="transmembrane region" description="Helical" evidence="1">
    <location>
        <begin position="12"/>
        <end position="30"/>
    </location>
</feature>
<dbReference type="RefSeq" id="WP_152803303.1">
    <property type="nucleotide sequence ID" value="NZ_WHNX01000009.1"/>
</dbReference>
<dbReference type="InterPro" id="IPR043128">
    <property type="entry name" value="Rev_trsase/Diguanyl_cyclase"/>
</dbReference>
<dbReference type="PANTHER" id="PTHR45138:SF9">
    <property type="entry name" value="DIGUANYLATE CYCLASE DGCM-RELATED"/>
    <property type="match status" value="1"/>
</dbReference>
<dbReference type="GO" id="GO:0052621">
    <property type="term" value="F:diguanylate cyclase activity"/>
    <property type="evidence" value="ECO:0007669"/>
    <property type="project" value="TreeGrafter"/>
</dbReference>
<feature type="domain" description="GGDEF" evidence="2">
    <location>
        <begin position="425"/>
        <end position="554"/>
    </location>
</feature>
<gene>
    <name evidence="3" type="ORF">GC105_07545</name>
</gene>
<protein>
    <submittedName>
        <fullName evidence="3">Diguanylate cyclase</fullName>
    </submittedName>
</protein>
<sequence length="554" mass="63927">MGQIHKKNNKLIYLAIAGVILIISILAYILPSENLRIYQSPIYDLNQNWSIISKEKVASDVDLPIKFDVIPNETYIAERVFEDDFPNYMKLRIRSSMQSLKVLIDGEEIFASKKPSSGILTSPEASVWHFVELPEDVKGKTLTLVMNSPVKAFSGLVNSIFYGRGDSLIYDLLFSQQIGLITWMLIFLLGVVAIIISFFLYNIGDNRLLYLGLFAISISLWMLSEARLLQFFTGNRFILGGISYMLLTIMPILLILYLRDTVLMRYRKLCKILVFIFSLDFIISLFLQLIGVLIFFQTIQVTNSLIFLTALLIIFLLIKEVIHHGNVKAKKFLLYLSVFAVLIIFEIIQFYSQNFVMTSSYIRVGIIVFFGLLAIDSCHYIDELIGKEKETEILRKLAYKDMLTGGLNRRAFERDVDKLINTAKKDFRLVILDINGLKLINDQYGHQEGDKAIIRCYQYIKEAFDIIGECYRLGGDEFVCIIRNIEMEAYEKGITLFRTKLLQSKQELLYKLDVAIGSDVFYLKEDHDVHDLLHDIDLLMYADKKRLKSNYQQE</sequence>
<dbReference type="SMART" id="SM00267">
    <property type="entry name" value="GGDEF"/>
    <property type="match status" value="1"/>
</dbReference>
<dbReference type="SUPFAM" id="SSF55073">
    <property type="entry name" value="Nucleotide cyclase"/>
    <property type="match status" value="1"/>
</dbReference>
<dbReference type="PROSITE" id="PS50887">
    <property type="entry name" value="GGDEF"/>
    <property type="match status" value="1"/>
</dbReference>
<accession>A0A6A7K8J6</accession>
<keyword evidence="1" id="KW-0472">Membrane</keyword>
<dbReference type="NCBIfam" id="TIGR00254">
    <property type="entry name" value="GGDEF"/>
    <property type="match status" value="1"/>
</dbReference>
<name>A0A6A7K8J6_9FIRM</name>
<keyword evidence="1" id="KW-1133">Transmembrane helix</keyword>
<dbReference type="InterPro" id="IPR000160">
    <property type="entry name" value="GGDEF_dom"/>
</dbReference>
<keyword evidence="4" id="KW-1185">Reference proteome</keyword>
<dbReference type="Proteomes" id="UP000440004">
    <property type="component" value="Unassembled WGS sequence"/>
</dbReference>
<evidence type="ECO:0000259" key="2">
    <source>
        <dbReference type="PROSITE" id="PS50887"/>
    </source>
</evidence>
<keyword evidence="1" id="KW-0812">Transmembrane</keyword>
<dbReference type="CDD" id="cd01949">
    <property type="entry name" value="GGDEF"/>
    <property type="match status" value="1"/>
</dbReference>
<evidence type="ECO:0000256" key="1">
    <source>
        <dbReference type="SAM" id="Phobius"/>
    </source>
</evidence>
<dbReference type="AlphaFoldDB" id="A0A6A7K8J6"/>
<feature type="transmembrane region" description="Helical" evidence="1">
    <location>
        <begin position="180"/>
        <end position="201"/>
    </location>
</feature>
<dbReference type="InterPro" id="IPR050469">
    <property type="entry name" value="Diguanylate_Cyclase"/>
</dbReference>
<feature type="transmembrane region" description="Helical" evidence="1">
    <location>
        <begin position="301"/>
        <end position="320"/>
    </location>
</feature>
<dbReference type="Gene3D" id="3.30.70.270">
    <property type="match status" value="1"/>
</dbReference>
<dbReference type="EMBL" id="WHNX01000009">
    <property type="protein sequence ID" value="MPW25641.1"/>
    <property type="molecule type" value="Genomic_DNA"/>
</dbReference>